<name>A0ABU3SIQ9_9MICO</name>
<proteinExistence type="predicted"/>
<dbReference type="RefSeq" id="WP_316003438.1">
    <property type="nucleotide sequence ID" value="NZ_JAWDIT010000001.1"/>
</dbReference>
<evidence type="ECO:0000256" key="1">
    <source>
        <dbReference type="SAM" id="Phobius"/>
    </source>
</evidence>
<evidence type="ECO:0008006" key="5">
    <source>
        <dbReference type="Google" id="ProtNLM"/>
    </source>
</evidence>
<sequence>MTSALLAATIALAPAPAFAATTDAVGVHSDVVSVASPVSAAVAEQAEPDSEAEAGRLAFVLVPLLGAAVVVIGAIVVISRGRRGRRGD</sequence>
<reference evidence="3 4" key="1">
    <citation type="submission" date="2023-09" db="EMBL/GenBank/DDBJ databases">
        <title>Microbacterium fusihabitans sp. nov., Microbacterium phycihabitans sp. nov., and Microbacterium cervinum sp. nov., isolated from dried seaweeds of beach.</title>
        <authorList>
            <person name="Lee S.D."/>
        </authorList>
    </citation>
    <scope>NUCLEOTIDE SEQUENCE [LARGE SCALE GENOMIC DNA]</scope>
    <source>
        <strain evidence="3 4">KSW2-29</strain>
    </source>
</reference>
<feature type="chain" id="PRO_5047179874" description="LuxR family transcriptional regulator" evidence="2">
    <location>
        <begin position="20"/>
        <end position="88"/>
    </location>
</feature>
<evidence type="ECO:0000256" key="2">
    <source>
        <dbReference type="SAM" id="SignalP"/>
    </source>
</evidence>
<organism evidence="3 4">
    <name type="scientific">Microbacterium phycohabitans</name>
    <dbReference type="NCBI Taxonomy" id="3075993"/>
    <lineage>
        <taxon>Bacteria</taxon>
        <taxon>Bacillati</taxon>
        <taxon>Actinomycetota</taxon>
        <taxon>Actinomycetes</taxon>
        <taxon>Micrococcales</taxon>
        <taxon>Microbacteriaceae</taxon>
        <taxon>Microbacterium</taxon>
    </lineage>
</organism>
<keyword evidence="2" id="KW-0732">Signal</keyword>
<keyword evidence="1" id="KW-0812">Transmembrane</keyword>
<keyword evidence="1" id="KW-1133">Transmembrane helix</keyword>
<keyword evidence="1" id="KW-0472">Membrane</keyword>
<comment type="caution">
    <text evidence="3">The sequence shown here is derived from an EMBL/GenBank/DDBJ whole genome shotgun (WGS) entry which is preliminary data.</text>
</comment>
<dbReference type="EMBL" id="JAWDIT010000001">
    <property type="protein sequence ID" value="MDU0344680.1"/>
    <property type="molecule type" value="Genomic_DNA"/>
</dbReference>
<keyword evidence="4" id="KW-1185">Reference proteome</keyword>
<gene>
    <name evidence="3" type="ORF">RWH44_03080</name>
</gene>
<accession>A0ABU3SIQ9</accession>
<evidence type="ECO:0000313" key="3">
    <source>
        <dbReference type="EMBL" id="MDU0344680.1"/>
    </source>
</evidence>
<feature type="signal peptide" evidence="2">
    <location>
        <begin position="1"/>
        <end position="19"/>
    </location>
</feature>
<evidence type="ECO:0000313" key="4">
    <source>
        <dbReference type="Proteomes" id="UP001261125"/>
    </source>
</evidence>
<feature type="transmembrane region" description="Helical" evidence="1">
    <location>
        <begin position="57"/>
        <end position="78"/>
    </location>
</feature>
<protein>
    <recommendedName>
        <fullName evidence="5">LuxR family transcriptional regulator</fullName>
    </recommendedName>
</protein>
<dbReference type="Proteomes" id="UP001261125">
    <property type="component" value="Unassembled WGS sequence"/>
</dbReference>